<dbReference type="GO" id="GO:0016020">
    <property type="term" value="C:membrane"/>
    <property type="evidence" value="ECO:0007669"/>
    <property type="project" value="UniProtKB-SubCell"/>
</dbReference>
<evidence type="ECO:0000256" key="3">
    <source>
        <dbReference type="ARBA" id="ARBA00022989"/>
    </source>
</evidence>
<reference evidence="7 8" key="1">
    <citation type="submission" date="2016-11" db="EMBL/GenBank/DDBJ databases">
        <authorList>
            <person name="Jaros S."/>
            <person name="Januszkiewicz K."/>
            <person name="Wedrychowicz H."/>
        </authorList>
    </citation>
    <scope>NUCLEOTIDE SEQUENCE [LARGE SCALE GENOMIC DNA]</scope>
    <source>
        <strain evidence="7 8">GAS242</strain>
    </source>
</reference>
<evidence type="ECO:0000256" key="4">
    <source>
        <dbReference type="ARBA" id="ARBA00023136"/>
    </source>
</evidence>
<dbReference type="AlphaFoldDB" id="A0A1M5GWV8"/>
<dbReference type="OrthoDB" id="7254882at2"/>
<sequence length="374" mass="40433">MNSVATLGRWLRGWPWSHRTELRLCLRVSASAVLTLVVSQLFHLRFALWAVLTAVVLTQMSVGRSLKATADYLAGTLGGALFAGVVGALIPHDGEIGLGVVLAVTLVPVALVAAENPRFSAGPFTAVLVVLAPTVTHLGPIASAFERVVEVGVGCVVGLVVSFAVLPARAYDLAIDAGGRMLALMAHLLPHLFKGLSRSLDRAAILRIQEKIGGAYAGLDAIAAEGTHERMTYLTAERDLAPLVRTLLRLRHDFVMIGRAASVQLPAELQLQLGPLLTRICDAAVDYLRASSVALVGRQRMASDPILDAAFDEYAAEMGILRHQNPVRDLPVDVVERIFTLAFALEQLRRNFNDLERCIADHSERRRSRRLIAA</sequence>
<evidence type="ECO:0000313" key="8">
    <source>
        <dbReference type="Proteomes" id="UP000190675"/>
    </source>
</evidence>
<evidence type="ECO:0000259" key="6">
    <source>
        <dbReference type="Pfam" id="PF13515"/>
    </source>
</evidence>
<feature type="transmembrane region" description="Helical" evidence="5">
    <location>
        <begin position="151"/>
        <end position="171"/>
    </location>
</feature>
<gene>
    <name evidence="7" type="ORF">SAMN05444169_0430</name>
</gene>
<keyword evidence="3 5" id="KW-1133">Transmembrane helix</keyword>
<dbReference type="Proteomes" id="UP000190675">
    <property type="component" value="Chromosome I"/>
</dbReference>
<name>A0A1M5GWV8_9BRAD</name>
<feature type="transmembrane region" description="Helical" evidence="5">
    <location>
        <begin position="69"/>
        <end position="90"/>
    </location>
</feature>
<accession>A0A1M5GWV8</accession>
<feature type="transmembrane region" description="Helical" evidence="5">
    <location>
        <begin position="32"/>
        <end position="57"/>
    </location>
</feature>
<evidence type="ECO:0000256" key="2">
    <source>
        <dbReference type="ARBA" id="ARBA00022692"/>
    </source>
</evidence>
<keyword evidence="2 5" id="KW-0812">Transmembrane</keyword>
<keyword evidence="4 5" id="KW-0472">Membrane</keyword>
<feature type="transmembrane region" description="Helical" evidence="5">
    <location>
        <begin position="126"/>
        <end position="145"/>
    </location>
</feature>
<protein>
    <submittedName>
        <fullName evidence="7">Fusaric acid resistance protein-like</fullName>
    </submittedName>
</protein>
<feature type="domain" description="Integral membrane bound transporter" evidence="6">
    <location>
        <begin position="35"/>
        <end position="161"/>
    </location>
</feature>
<evidence type="ECO:0000313" key="7">
    <source>
        <dbReference type="EMBL" id="SHG08209.1"/>
    </source>
</evidence>
<feature type="transmembrane region" description="Helical" evidence="5">
    <location>
        <begin position="96"/>
        <end position="114"/>
    </location>
</feature>
<proteinExistence type="predicted"/>
<evidence type="ECO:0000256" key="5">
    <source>
        <dbReference type="SAM" id="Phobius"/>
    </source>
</evidence>
<comment type="subcellular location">
    <subcellularLocation>
        <location evidence="1">Membrane</location>
        <topology evidence="1">Multi-pass membrane protein</topology>
    </subcellularLocation>
</comment>
<dbReference type="Pfam" id="PF13515">
    <property type="entry name" value="FUSC_2"/>
    <property type="match status" value="1"/>
</dbReference>
<organism evidence="7 8">
    <name type="scientific">Bradyrhizobium erythrophlei</name>
    <dbReference type="NCBI Taxonomy" id="1437360"/>
    <lineage>
        <taxon>Bacteria</taxon>
        <taxon>Pseudomonadati</taxon>
        <taxon>Pseudomonadota</taxon>
        <taxon>Alphaproteobacteria</taxon>
        <taxon>Hyphomicrobiales</taxon>
        <taxon>Nitrobacteraceae</taxon>
        <taxon>Bradyrhizobium</taxon>
    </lineage>
</organism>
<dbReference type="EMBL" id="LT670818">
    <property type="protein sequence ID" value="SHG08209.1"/>
    <property type="molecule type" value="Genomic_DNA"/>
</dbReference>
<evidence type="ECO:0000256" key="1">
    <source>
        <dbReference type="ARBA" id="ARBA00004141"/>
    </source>
</evidence>
<dbReference type="InterPro" id="IPR049453">
    <property type="entry name" value="Memb_transporter_dom"/>
</dbReference>